<keyword evidence="1" id="KW-0472">Membrane</keyword>
<organism evidence="3 4">
    <name type="scientific">Anaerolinea thermophila (strain DSM 14523 / JCM 11388 / NBRC 100420 / UNI-1)</name>
    <dbReference type="NCBI Taxonomy" id="926569"/>
    <lineage>
        <taxon>Bacteria</taxon>
        <taxon>Bacillati</taxon>
        <taxon>Chloroflexota</taxon>
        <taxon>Anaerolineae</taxon>
        <taxon>Anaerolineales</taxon>
        <taxon>Anaerolineaceae</taxon>
        <taxon>Anaerolinea</taxon>
    </lineage>
</organism>
<evidence type="ECO:0000313" key="4">
    <source>
        <dbReference type="Proteomes" id="UP000008922"/>
    </source>
</evidence>
<keyword evidence="1" id="KW-0812">Transmembrane</keyword>
<dbReference type="HOGENOM" id="CLU_131310_0_0_0"/>
<evidence type="ECO:0000256" key="1">
    <source>
        <dbReference type="SAM" id="Phobius"/>
    </source>
</evidence>
<dbReference type="Proteomes" id="UP000008922">
    <property type="component" value="Chromosome"/>
</dbReference>
<protein>
    <submittedName>
        <fullName evidence="3">Hypothetical membrane protein</fullName>
    </submittedName>
</protein>
<name>E8N2M4_ANATU</name>
<keyword evidence="1" id="KW-1133">Transmembrane helix</keyword>
<dbReference type="EMBL" id="AP012029">
    <property type="protein sequence ID" value="BAJ62830.1"/>
    <property type="molecule type" value="Genomic_DNA"/>
</dbReference>
<gene>
    <name evidence="3" type="ordered locus">ANT_07960</name>
</gene>
<feature type="transmembrane region" description="Helical" evidence="1">
    <location>
        <begin position="32"/>
        <end position="59"/>
    </location>
</feature>
<dbReference type="eggNOG" id="ENOG5032UR2">
    <property type="taxonomic scope" value="Bacteria"/>
</dbReference>
<dbReference type="AlphaFoldDB" id="E8N2M4"/>
<dbReference type="OrthoDB" id="9779183at2"/>
<dbReference type="InterPro" id="IPR025517">
    <property type="entry name" value="DUF4405"/>
</dbReference>
<dbReference type="RefSeq" id="WP_013559222.1">
    <property type="nucleotide sequence ID" value="NC_014960.1"/>
</dbReference>
<evidence type="ECO:0000313" key="3">
    <source>
        <dbReference type="EMBL" id="BAJ62830.1"/>
    </source>
</evidence>
<feature type="transmembrane region" description="Helical" evidence="1">
    <location>
        <begin position="71"/>
        <end position="91"/>
    </location>
</feature>
<evidence type="ECO:0000259" key="2">
    <source>
        <dbReference type="Pfam" id="PF14358"/>
    </source>
</evidence>
<reference evidence="3 4" key="1">
    <citation type="submission" date="2010-12" db="EMBL/GenBank/DDBJ databases">
        <title>Whole genome sequence of Anaerolinea thermophila UNI-1.</title>
        <authorList>
            <person name="Narita-Yamada S."/>
            <person name="Kishi E."/>
            <person name="Watanabe Y."/>
            <person name="Takasaki K."/>
            <person name="Ankai A."/>
            <person name="Oguchi A."/>
            <person name="Fukui S."/>
            <person name="Takahashi M."/>
            <person name="Yashiro I."/>
            <person name="Hosoyama A."/>
            <person name="Sekiguchi Y."/>
            <person name="Hanada S."/>
            <person name="Fujita N."/>
        </authorList>
    </citation>
    <scope>NUCLEOTIDE SEQUENCE [LARGE SCALE GENOMIC DNA]</scope>
    <source>
        <strain evidence="4">DSM 14523 / JCM 11388 / NBRC 100420 / UNI-1</strain>
    </source>
</reference>
<dbReference type="InParanoid" id="E8N2M4"/>
<feature type="domain" description="Flavinylation-associated cytochrome" evidence="2">
    <location>
        <begin position="72"/>
        <end position="132"/>
    </location>
</feature>
<proteinExistence type="predicted"/>
<feature type="transmembrane region" description="Helical" evidence="1">
    <location>
        <begin position="111"/>
        <end position="132"/>
    </location>
</feature>
<dbReference type="Pfam" id="PF14358">
    <property type="entry name" value="DUF4405"/>
    <property type="match status" value="1"/>
</dbReference>
<accession>E8N2M4</accession>
<dbReference type="STRING" id="926569.ANT_07960"/>
<sequence length="172" mass="19635">MNKINFLLDAGIFLAFLLALEPELTGLEIHEWLSVALAGTLILHLFLHWDWVVGVLKTFFCKLIHISRLKFVVDALLLVAMIAVMVSGLMISRVVLPVLGLTVPENQDWRMLHTLSADLVLWLTALHFALNWKWVVSMIKRYVVAPIASLQWRTVKPQVQPIPVEIEHNRKS</sequence>
<dbReference type="KEGG" id="atm:ANT_07960"/>
<keyword evidence="4" id="KW-1185">Reference proteome</keyword>